<dbReference type="RefSeq" id="WP_092748711.1">
    <property type="nucleotide sequence ID" value="NZ_FMYL01000007.1"/>
</dbReference>
<dbReference type="EMBL" id="FMYL01000007">
    <property type="protein sequence ID" value="SDC00467.1"/>
    <property type="molecule type" value="Genomic_DNA"/>
</dbReference>
<dbReference type="InterPro" id="IPR006726">
    <property type="entry name" value="PHBA_efflux_AaeB/fusaric-R"/>
</dbReference>
<gene>
    <name evidence="8" type="ORF">SAMN05421733_107173</name>
</gene>
<dbReference type="STRING" id="1219383.SAMN05421733_107173"/>
<evidence type="ECO:0000313" key="8">
    <source>
        <dbReference type="EMBL" id="SDC00467.1"/>
    </source>
</evidence>
<evidence type="ECO:0000256" key="7">
    <source>
        <dbReference type="SAM" id="Phobius"/>
    </source>
</evidence>
<feature type="transmembrane region" description="Helical" evidence="7">
    <location>
        <begin position="64"/>
        <end position="84"/>
    </location>
</feature>
<evidence type="ECO:0000256" key="4">
    <source>
        <dbReference type="ARBA" id="ARBA00022692"/>
    </source>
</evidence>
<keyword evidence="4 7" id="KW-0812">Transmembrane</keyword>
<evidence type="ECO:0000256" key="6">
    <source>
        <dbReference type="ARBA" id="ARBA00023136"/>
    </source>
</evidence>
<evidence type="ECO:0000256" key="2">
    <source>
        <dbReference type="ARBA" id="ARBA00022448"/>
    </source>
</evidence>
<dbReference type="OrthoDB" id="9807111at2"/>
<evidence type="ECO:0000256" key="3">
    <source>
        <dbReference type="ARBA" id="ARBA00022475"/>
    </source>
</evidence>
<evidence type="ECO:0000313" key="9">
    <source>
        <dbReference type="Proteomes" id="UP000242501"/>
    </source>
</evidence>
<name>A0A1G6I1P7_9GAMM</name>
<feature type="transmembrane region" description="Helical" evidence="7">
    <location>
        <begin position="452"/>
        <end position="471"/>
    </location>
</feature>
<evidence type="ECO:0000256" key="5">
    <source>
        <dbReference type="ARBA" id="ARBA00022989"/>
    </source>
</evidence>
<sequence>MQILKQLVAYRPSKLDWVFAIKTYIAAMLALFISFQLDLLNPIWSIGTVMIIANPYAGMLSSKALYRLAGTAIGAIVAVILMPHLINTPWLFASVIAGWVGFCLYISLLDRTPRSYMLMLSGYTVAMIVFNAINSMDTHSIFDIALARFLEIGIAVICSAVVSAVILPVHIGPIIQQRVEGNLASLDTLFEKVFTPDTKIEDYSQNIAAITRDMSELHSMAVHLWFENSELRGMTKPVQEMLHQLAMAVTNLVAMSERLKQLQPVQNSQFSQALTQLSNDVLVFLHQDKVLQEQELEDLSDHFSVIFEQLRQQVGSEYFTVLNSLQMDLRHYIYNVRIVRFIWQRIQQGRKDFPENIVPLTTAYPSLHRDHGVAVRGGLAALCSTFFAIAVWILSGWKAGFMMAQMAAVCSCILTAIDNPIPALKIFFWGSISAFCIVFVYVFAIFPSISQFWQLALVLAPAVIAFTLLVARPNLMALGLVLGVVSVMSMNLQNRYAIDTISFLDADFAMVLGVLCALVSVYFIRAMSPEETATRILQRHYRAMQKMVHMSYGTAFRVRLRSMIDRIGILNSKLVQSQDIKHAMHSALVETSATVDLSRIHELASSQLISPTLQQALVRLQSHCVVLFQELEKQGQATTKTHEQLVLALQNIDAALKGEENSNIKQRVYMSLNNIQNSIFKHVGIQTHVEQIA</sequence>
<organism evidence="8 9">
    <name type="scientific">Acinetobacter boissieri</name>
    <dbReference type="NCBI Taxonomy" id="1219383"/>
    <lineage>
        <taxon>Bacteria</taxon>
        <taxon>Pseudomonadati</taxon>
        <taxon>Pseudomonadota</taxon>
        <taxon>Gammaproteobacteria</taxon>
        <taxon>Moraxellales</taxon>
        <taxon>Moraxellaceae</taxon>
        <taxon>Acinetobacter</taxon>
    </lineage>
</organism>
<feature type="transmembrane region" description="Helical" evidence="7">
    <location>
        <begin position="373"/>
        <end position="393"/>
    </location>
</feature>
<feature type="transmembrane region" description="Helical" evidence="7">
    <location>
        <begin position="116"/>
        <end position="133"/>
    </location>
</feature>
<keyword evidence="3" id="KW-1003">Cell membrane</keyword>
<accession>A0A1G6I1P7</accession>
<keyword evidence="9" id="KW-1185">Reference proteome</keyword>
<evidence type="ECO:0000256" key="1">
    <source>
        <dbReference type="ARBA" id="ARBA00004651"/>
    </source>
</evidence>
<dbReference type="GO" id="GO:0005886">
    <property type="term" value="C:plasma membrane"/>
    <property type="evidence" value="ECO:0007669"/>
    <property type="project" value="UniProtKB-SubCell"/>
</dbReference>
<proteinExistence type="predicted"/>
<dbReference type="Pfam" id="PF04632">
    <property type="entry name" value="FUSC"/>
    <property type="match status" value="1"/>
</dbReference>
<feature type="transmembrane region" description="Helical" evidence="7">
    <location>
        <begin position="399"/>
        <end position="417"/>
    </location>
</feature>
<feature type="transmembrane region" description="Helical" evidence="7">
    <location>
        <begin position="15"/>
        <end position="33"/>
    </location>
</feature>
<feature type="transmembrane region" description="Helical" evidence="7">
    <location>
        <begin position="478"/>
        <end position="496"/>
    </location>
</feature>
<dbReference type="Proteomes" id="UP000242501">
    <property type="component" value="Unassembled WGS sequence"/>
</dbReference>
<dbReference type="AlphaFoldDB" id="A0A1G6I1P7"/>
<dbReference type="PANTHER" id="PTHR30509">
    <property type="entry name" value="P-HYDROXYBENZOIC ACID EFFLUX PUMP SUBUNIT-RELATED"/>
    <property type="match status" value="1"/>
</dbReference>
<feature type="transmembrane region" description="Helical" evidence="7">
    <location>
        <begin position="508"/>
        <end position="527"/>
    </location>
</feature>
<feature type="transmembrane region" description="Helical" evidence="7">
    <location>
        <begin position="145"/>
        <end position="169"/>
    </location>
</feature>
<dbReference type="PANTHER" id="PTHR30509:SF9">
    <property type="entry name" value="MULTIDRUG RESISTANCE PROTEIN MDTO"/>
    <property type="match status" value="1"/>
</dbReference>
<dbReference type="GO" id="GO:0022857">
    <property type="term" value="F:transmembrane transporter activity"/>
    <property type="evidence" value="ECO:0007669"/>
    <property type="project" value="InterPro"/>
</dbReference>
<comment type="subcellular location">
    <subcellularLocation>
        <location evidence="1">Cell membrane</location>
        <topology evidence="1">Multi-pass membrane protein</topology>
    </subcellularLocation>
</comment>
<feature type="transmembrane region" description="Helical" evidence="7">
    <location>
        <begin position="426"/>
        <end position="446"/>
    </location>
</feature>
<feature type="transmembrane region" description="Helical" evidence="7">
    <location>
        <begin position="39"/>
        <end position="57"/>
    </location>
</feature>
<keyword evidence="2" id="KW-0813">Transport</keyword>
<keyword evidence="6 7" id="KW-0472">Membrane</keyword>
<protein>
    <submittedName>
        <fullName evidence="8">Uncharacterized membrane protein YccC</fullName>
    </submittedName>
</protein>
<keyword evidence="5 7" id="KW-1133">Transmembrane helix</keyword>
<reference evidence="9" key="1">
    <citation type="submission" date="2016-09" db="EMBL/GenBank/DDBJ databases">
        <authorList>
            <person name="Varghese N."/>
            <person name="Submissions S."/>
        </authorList>
    </citation>
    <scope>NUCLEOTIDE SEQUENCE [LARGE SCALE GENOMIC DNA]</scope>
    <source>
        <strain evidence="9">ANC 4422</strain>
    </source>
</reference>
<feature type="transmembrane region" description="Helical" evidence="7">
    <location>
        <begin position="90"/>
        <end position="109"/>
    </location>
</feature>